<gene>
    <name evidence="1" type="ORF">DSM19430T_23640</name>
</gene>
<sequence length="202" mass="21636">MIASVERAIITRLHAAASQNVLGYPLRAESYGGQLDSENELAKIANSLPRALVTCTGVGKATDRGSRYLEEATFAVLCVARSLRNERSTRHGGLAGEVGTYQMRHDIMTLLCGQTLGLRDDIQPLIPHGSRILFNGMLRSMAVSIVAVEFKTSWLVEPAADGSDASSMPGDAGAGITDFTLLDGSWDVPVPAIRDEVALHKE</sequence>
<dbReference type="Pfam" id="PF08873">
    <property type="entry name" value="Phage_Mu_Gp37"/>
    <property type="match status" value="1"/>
</dbReference>
<reference evidence="1 2" key="1">
    <citation type="submission" date="2020-05" db="EMBL/GenBank/DDBJ databases">
        <title>Draft genome sequence of Desulfovibrio psychrotolerans JS1T.</title>
        <authorList>
            <person name="Ueno A."/>
            <person name="Tamazawa S."/>
            <person name="Tamamura S."/>
            <person name="Murakami T."/>
            <person name="Kiyama T."/>
            <person name="Inomata H."/>
            <person name="Amano Y."/>
            <person name="Miyakawa K."/>
            <person name="Tamaki H."/>
            <person name="Naganuma T."/>
            <person name="Kaneko K."/>
        </authorList>
    </citation>
    <scope>NUCLEOTIDE SEQUENCE [LARGE SCALE GENOMIC DNA]</scope>
    <source>
        <strain evidence="1 2">JS1</strain>
    </source>
</reference>
<dbReference type="Proteomes" id="UP000503820">
    <property type="component" value="Unassembled WGS sequence"/>
</dbReference>
<keyword evidence="2" id="KW-1185">Reference proteome</keyword>
<protein>
    <submittedName>
        <fullName evidence="1">Uncharacterized protein</fullName>
    </submittedName>
</protein>
<proteinExistence type="predicted"/>
<organism evidence="1 2">
    <name type="scientific">Desulfovibrio psychrotolerans</name>
    <dbReference type="NCBI Taxonomy" id="415242"/>
    <lineage>
        <taxon>Bacteria</taxon>
        <taxon>Pseudomonadati</taxon>
        <taxon>Thermodesulfobacteriota</taxon>
        <taxon>Desulfovibrionia</taxon>
        <taxon>Desulfovibrionales</taxon>
        <taxon>Desulfovibrionaceae</taxon>
        <taxon>Desulfovibrio</taxon>
    </lineage>
</organism>
<dbReference type="RefSeq" id="WP_174410320.1">
    <property type="nucleotide sequence ID" value="NZ_BLVP01000009.1"/>
</dbReference>
<evidence type="ECO:0000313" key="1">
    <source>
        <dbReference type="EMBL" id="GFM37680.1"/>
    </source>
</evidence>
<dbReference type="EMBL" id="BLVP01000009">
    <property type="protein sequence ID" value="GFM37680.1"/>
    <property type="molecule type" value="Genomic_DNA"/>
</dbReference>
<dbReference type="AlphaFoldDB" id="A0A7J0BVD9"/>
<accession>A0A7J0BVD9</accession>
<name>A0A7J0BVD9_9BACT</name>
<dbReference type="InterPro" id="IPR014972">
    <property type="entry name" value="Phage_Mu_Gp37"/>
</dbReference>
<comment type="caution">
    <text evidence="1">The sequence shown here is derived from an EMBL/GenBank/DDBJ whole genome shotgun (WGS) entry which is preliminary data.</text>
</comment>
<evidence type="ECO:0000313" key="2">
    <source>
        <dbReference type="Proteomes" id="UP000503820"/>
    </source>
</evidence>